<dbReference type="AlphaFoldDB" id="A0A0U5GMX4"/>
<protein>
    <recommendedName>
        <fullName evidence="3">Lysine-N-methylase</fullName>
    </recommendedName>
</protein>
<dbReference type="OrthoDB" id="86584at2"/>
<name>A0A0U5GMX4_9GAMM</name>
<sequence>MKTLTLFEPQFVEKFACVGSACPEHCCGGWNIQLDKKSANRYLQAKRIDIRALATEHISVTKKSVANWAQIKLDASGQCGFLDEKKLCKIHAGLGASALSHTCSTYPRVSIQKRRDEFNTLTLSCPEAARLLLTHPDGMQVQEKQLLRQLFNSAPEYQDAEKLLNLMCSLLMAKCGVQVEQGLYAIALLCLKLDKVSLDNADDVAQLENTFLALSDSLEKGEVVAHMHAIEPHYLLHYALLNNMQHFIQLRPGSRGFATFSRYLQLLNLDALQDQDDASKSQLMAENSLLWQQKVLPLLQDSPWLIGNYFQYRIYHDRFPSLTSREPLSALYLLTSEWLMIKNLLVAQVKSTGELSQDDVVNIIYSFHSLTKHNKQASDNFYMHIDAFKMNDNISLLHLLK</sequence>
<gene>
    <name evidence="1" type="ORF">EM595_2202</name>
</gene>
<dbReference type="InterPro" id="IPR005358">
    <property type="entry name" value="Puta_zinc/iron-chelating_dom"/>
</dbReference>
<dbReference type="GeneID" id="84612827"/>
<dbReference type="Proteomes" id="UP000059419">
    <property type="component" value="Chromosome 1"/>
</dbReference>
<evidence type="ECO:0000313" key="2">
    <source>
        <dbReference type="Proteomes" id="UP000059419"/>
    </source>
</evidence>
<dbReference type="NCBIfam" id="NF038110">
    <property type="entry name" value="Lys_methyl_FliB"/>
    <property type="match status" value="1"/>
</dbReference>
<dbReference type="Pfam" id="PF03692">
    <property type="entry name" value="CxxCxxCC"/>
    <property type="match status" value="1"/>
</dbReference>
<dbReference type="STRING" id="1619313.EM595_2202"/>
<evidence type="ECO:0000313" key="1">
    <source>
        <dbReference type="EMBL" id="CUU24436.1"/>
    </source>
</evidence>
<dbReference type="PATRIC" id="fig|1619313.3.peg.2286"/>
<proteinExistence type="predicted"/>
<accession>A0A0U5GMX4</accession>
<dbReference type="RefSeq" id="WP_067431606.1">
    <property type="nucleotide sequence ID" value="NZ_CP073262.1"/>
</dbReference>
<dbReference type="EMBL" id="LN907827">
    <property type="protein sequence ID" value="CUU24436.1"/>
    <property type="molecule type" value="Genomic_DNA"/>
</dbReference>
<organism evidence="1 2">
    <name type="scientific">Duffyella gerundensis</name>
    <dbReference type="NCBI Taxonomy" id="1619313"/>
    <lineage>
        <taxon>Bacteria</taxon>
        <taxon>Pseudomonadati</taxon>
        <taxon>Pseudomonadota</taxon>
        <taxon>Gammaproteobacteria</taxon>
        <taxon>Enterobacterales</taxon>
        <taxon>Erwiniaceae</taxon>
        <taxon>Duffyella</taxon>
    </lineage>
</organism>
<keyword evidence="2" id="KW-1185">Reference proteome</keyword>
<dbReference type="KEGG" id="ege:EM595_2202"/>
<evidence type="ECO:0008006" key="3">
    <source>
        <dbReference type="Google" id="ProtNLM"/>
    </source>
</evidence>
<reference evidence="2" key="1">
    <citation type="submission" date="2015-11" db="EMBL/GenBank/DDBJ databases">
        <authorList>
            <person name="Blom J."/>
        </authorList>
    </citation>
    <scope>NUCLEOTIDE SEQUENCE [LARGE SCALE GENOMIC DNA]</scope>
</reference>